<feature type="domain" description="Helicase ATP-binding" evidence="14">
    <location>
        <begin position="78"/>
        <end position="252"/>
    </location>
</feature>
<keyword evidence="3" id="KW-0698">rRNA processing</keyword>
<evidence type="ECO:0000256" key="2">
    <source>
        <dbReference type="ARBA" id="ARBA00022517"/>
    </source>
</evidence>
<dbReference type="GO" id="GO:0005730">
    <property type="term" value="C:nucleolus"/>
    <property type="evidence" value="ECO:0007669"/>
    <property type="project" value="UniProtKB-SubCell"/>
</dbReference>
<dbReference type="SMART" id="SM00490">
    <property type="entry name" value="HELICc"/>
    <property type="match status" value="1"/>
</dbReference>
<dbReference type="SUPFAM" id="SSF52540">
    <property type="entry name" value="P-loop containing nucleoside triphosphate hydrolases"/>
    <property type="match status" value="1"/>
</dbReference>
<keyword evidence="9" id="KW-0539">Nucleus</keyword>
<dbReference type="EMBL" id="JARPMG010000007">
    <property type="protein sequence ID" value="KAJ8099066.1"/>
    <property type="molecule type" value="Genomic_DNA"/>
</dbReference>
<keyword evidence="8 12" id="KW-0694">RNA-binding</keyword>
<comment type="catalytic activity">
    <reaction evidence="12">
        <text>ATP + H2O = ADP + phosphate + H(+)</text>
        <dbReference type="Rhea" id="RHEA:13065"/>
        <dbReference type="ChEBI" id="CHEBI:15377"/>
        <dbReference type="ChEBI" id="CHEBI:15378"/>
        <dbReference type="ChEBI" id="CHEBI:30616"/>
        <dbReference type="ChEBI" id="CHEBI:43474"/>
        <dbReference type="ChEBI" id="CHEBI:456216"/>
        <dbReference type="EC" id="3.6.4.13"/>
    </reaction>
</comment>
<dbReference type="InterPro" id="IPR011545">
    <property type="entry name" value="DEAD/DEAH_box_helicase_dom"/>
</dbReference>
<feature type="region of interest" description="Disordered" evidence="13">
    <location>
        <begin position="662"/>
        <end position="681"/>
    </location>
</feature>
<comment type="function">
    <text evidence="12">RNA helicase.</text>
</comment>
<evidence type="ECO:0000256" key="11">
    <source>
        <dbReference type="RuleBase" id="RU000492"/>
    </source>
</evidence>
<dbReference type="InterPro" id="IPR014014">
    <property type="entry name" value="RNA_helicase_DEAD_Q_motif"/>
</dbReference>
<comment type="similarity">
    <text evidence="11">Belongs to the DEAD box helicase family.</text>
</comment>
<keyword evidence="7 11" id="KW-0067">ATP-binding</keyword>
<feature type="domain" description="Helicase C-terminal" evidence="15">
    <location>
        <begin position="280"/>
        <end position="429"/>
    </location>
</feature>
<accession>A0AAD7QQD7</accession>
<keyword evidence="4 11" id="KW-0547">Nucleotide-binding</keyword>
<dbReference type="GO" id="GO:0003723">
    <property type="term" value="F:RNA binding"/>
    <property type="evidence" value="ECO:0007669"/>
    <property type="project" value="UniProtKB-UniRule"/>
</dbReference>
<feature type="region of interest" description="Disordered" evidence="13">
    <location>
        <begin position="1"/>
        <end position="27"/>
    </location>
</feature>
<dbReference type="InterPro" id="IPR014001">
    <property type="entry name" value="Helicase_ATP-bd"/>
</dbReference>
<dbReference type="SMART" id="SM00487">
    <property type="entry name" value="DEXDc"/>
    <property type="match status" value="1"/>
</dbReference>
<evidence type="ECO:0000313" key="17">
    <source>
        <dbReference type="EMBL" id="KAJ8099066.1"/>
    </source>
</evidence>
<dbReference type="GO" id="GO:0006364">
    <property type="term" value="P:rRNA processing"/>
    <property type="evidence" value="ECO:0007669"/>
    <property type="project" value="UniProtKB-KW"/>
</dbReference>
<organism evidence="17 18">
    <name type="scientific">Lipomyces tetrasporus</name>
    <dbReference type="NCBI Taxonomy" id="54092"/>
    <lineage>
        <taxon>Eukaryota</taxon>
        <taxon>Fungi</taxon>
        <taxon>Dikarya</taxon>
        <taxon>Ascomycota</taxon>
        <taxon>Saccharomycotina</taxon>
        <taxon>Lipomycetes</taxon>
        <taxon>Lipomycetales</taxon>
        <taxon>Lipomycetaceae</taxon>
        <taxon>Lipomyces</taxon>
    </lineage>
</organism>
<keyword evidence="5 11" id="KW-0378">Hydrolase</keyword>
<dbReference type="InterPro" id="IPR027417">
    <property type="entry name" value="P-loop_NTPase"/>
</dbReference>
<feature type="short sequence motif" description="Q motif" evidence="10">
    <location>
        <begin position="47"/>
        <end position="75"/>
    </location>
</feature>
<evidence type="ECO:0000259" key="16">
    <source>
        <dbReference type="PROSITE" id="PS51195"/>
    </source>
</evidence>
<dbReference type="PROSITE" id="PS51194">
    <property type="entry name" value="HELICASE_CTER"/>
    <property type="match status" value="1"/>
</dbReference>
<evidence type="ECO:0000256" key="8">
    <source>
        <dbReference type="ARBA" id="ARBA00022884"/>
    </source>
</evidence>
<dbReference type="SMART" id="SM01178">
    <property type="entry name" value="DUF4217"/>
    <property type="match status" value="1"/>
</dbReference>
<dbReference type="EC" id="3.6.4.13" evidence="12"/>
<dbReference type="Pfam" id="PF00270">
    <property type="entry name" value="DEAD"/>
    <property type="match status" value="1"/>
</dbReference>
<evidence type="ECO:0000259" key="15">
    <source>
        <dbReference type="PROSITE" id="PS51194"/>
    </source>
</evidence>
<dbReference type="PROSITE" id="PS51192">
    <property type="entry name" value="HELICASE_ATP_BIND_1"/>
    <property type="match status" value="1"/>
</dbReference>
<evidence type="ECO:0000256" key="7">
    <source>
        <dbReference type="ARBA" id="ARBA00022840"/>
    </source>
</evidence>
<keyword evidence="18" id="KW-1185">Reference proteome</keyword>
<evidence type="ECO:0000259" key="14">
    <source>
        <dbReference type="PROSITE" id="PS51192"/>
    </source>
</evidence>
<evidence type="ECO:0000313" key="18">
    <source>
        <dbReference type="Proteomes" id="UP001217417"/>
    </source>
</evidence>
<feature type="region of interest" description="Disordered" evidence="13">
    <location>
        <begin position="504"/>
        <end position="527"/>
    </location>
</feature>
<evidence type="ECO:0000256" key="5">
    <source>
        <dbReference type="ARBA" id="ARBA00022801"/>
    </source>
</evidence>
<dbReference type="Pfam" id="PF13959">
    <property type="entry name" value="CTE_SPB4"/>
    <property type="match status" value="1"/>
</dbReference>
<comment type="subcellular location">
    <subcellularLocation>
        <location evidence="1">Nucleus</location>
        <location evidence="1">Nucleolus</location>
    </subcellularLocation>
</comment>
<dbReference type="PANTHER" id="PTHR24031">
    <property type="entry name" value="RNA HELICASE"/>
    <property type="match status" value="1"/>
</dbReference>
<comment type="domain">
    <text evidence="12">The Q motif is unique to and characteristic of the DEAD box family of RNA helicases and controls ATP binding and hydrolysis.</text>
</comment>
<feature type="region of interest" description="Disordered" evidence="13">
    <location>
        <begin position="578"/>
        <end position="629"/>
    </location>
</feature>
<name>A0AAD7QQD7_9ASCO</name>
<feature type="compositionally biased region" description="Acidic residues" evidence="13">
    <location>
        <begin position="716"/>
        <end position="735"/>
    </location>
</feature>
<dbReference type="AlphaFoldDB" id="A0AAD7QQD7"/>
<feature type="region of interest" description="Disordered" evidence="13">
    <location>
        <begin position="697"/>
        <end position="739"/>
    </location>
</feature>
<dbReference type="GO" id="GO:0016787">
    <property type="term" value="F:hydrolase activity"/>
    <property type="evidence" value="ECO:0007669"/>
    <property type="project" value="UniProtKB-KW"/>
</dbReference>
<dbReference type="Proteomes" id="UP001217417">
    <property type="component" value="Unassembled WGS sequence"/>
</dbReference>
<keyword evidence="6 11" id="KW-0347">Helicase</keyword>
<evidence type="ECO:0000256" key="12">
    <source>
        <dbReference type="RuleBase" id="RU365068"/>
    </source>
</evidence>
<dbReference type="PROSITE" id="PS51195">
    <property type="entry name" value="Q_MOTIF"/>
    <property type="match status" value="1"/>
</dbReference>
<dbReference type="Pfam" id="PF00271">
    <property type="entry name" value="Helicase_C"/>
    <property type="match status" value="1"/>
</dbReference>
<dbReference type="CDD" id="cd18787">
    <property type="entry name" value="SF2_C_DEAD"/>
    <property type="match status" value="1"/>
</dbReference>
<reference evidence="17" key="1">
    <citation type="submission" date="2023-03" db="EMBL/GenBank/DDBJ databases">
        <title>Near-Complete genome sequence of Lipomyces tetrasporous NRRL Y-64009, an oleaginous yeast capable of growing on lignocellulosic hydrolysates.</title>
        <authorList>
            <consortium name="Lawrence Berkeley National Laboratory"/>
            <person name="Jagtap S.S."/>
            <person name="Liu J.-J."/>
            <person name="Walukiewicz H.E."/>
            <person name="Pangilinan J."/>
            <person name="Lipzen A."/>
            <person name="Ahrendt S."/>
            <person name="Koriabine M."/>
            <person name="Cobaugh K."/>
            <person name="Salamov A."/>
            <person name="Yoshinaga Y."/>
            <person name="Ng V."/>
            <person name="Daum C."/>
            <person name="Grigoriev I.V."/>
            <person name="Slininger P.J."/>
            <person name="Dien B.S."/>
            <person name="Jin Y.-S."/>
            <person name="Rao C.V."/>
        </authorList>
    </citation>
    <scope>NUCLEOTIDE SEQUENCE</scope>
    <source>
        <strain evidence="17">NRRL Y-64009</strain>
    </source>
</reference>
<evidence type="ECO:0000256" key="4">
    <source>
        <dbReference type="ARBA" id="ARBA00022741"/>
    </source>
</evidence>
<dbReference type="GO" id="GO:0005524">
    <property type="term" value="F:ATP binding"/>
    <property type="evidence" value="ECO:0007669"/>
    <property type="project" value="UniProtKB-UniRule"/>
</dbReference>
<feature type="compositionally biased region" description="Basic and acidic residues" evidence="13">
    <location>
        <begin position="16"/>
        <end position="27"/>
    </location>
</feature>
<dbReference type="InterPro" id="IPR025313">
    <property type="entry name" value="SPB4-like_CTE"/>
</dbReference>
<dbReference type="PROSITE" id="PS00039">
    <property type="entry name" value="DEAD_ATP_HELICASE"/>
    <property type="match status" value="1"/>
</dbReference>
<keyword evidence="2" id="KW-0690">Ribosome biogenesis</keyword>
<dbReference type="RefSeq" id="XP_056042516.1">
    <property type="nucleotide sequence ID" value="XM_056185157.1"/>
</dbReference>
<proteinExistence type="inferred from homology"/>
<dbReference type="GO" id="GO:0003724">
    <property type="term" value="F:RNA helicase activity"/>
    <property type="evidence" value="ECO:0007669"/>
    <property type="project" value="UniProtKB-EC"/>
</dbReference>
<gene>
    <name evidence="17" type="ORF">POJ06DRAFT_199517</name>
</gene>
<dbReference type="GeneID" id="80880323"/>
<evidence type="ECO:0000256" key="6">
    <source>
        <dbReference type="ARBA" id="ARBA00022806"/>
    </source>
</evidence>
<dbReference type="InterPro" id="IPR001650">
    <property type="entry name" value="Helicase_C-like"/>
</dbReference>
<evidence type="ECO:0000256" key="1">
    <source>
        <dbReference type="ARBA" id="ARBA00004604"/>
    </source>
</evidence>
<evidence type="ECO:0000256" key="9">
    <source>
        <dbReference type="ARBA" id="ARBA00023242"/>
    </source>
</evidence>
<evidence type="ECO:0000256" key="3">
    <source>
        <dbReference type="ARBA" id="ARBA00022552"/>
    </source>
</evidence>
<sequence length="784" mass="88685">MSGPRHRNNKQQPAKRVNEKQLRRERDLKDMQELAQQIADFDSKGVTSFGELPISKFTAIGLKKSHFTTLTDIQKASIPLALKGRDILGAAKTGSGKTLAFLVPLLETLYRNQWTQHDGLGALVISPTRELAIQIFDVLRKIGRAHSFSAGLVIGGKDVQVERDRISRLNILVCTPGRMLQHMDQAAGFEMGNLKLLVLDEADRILDMGFRKTIDAIIQHLPKNRQTLLFSATQTKSVADLARLSLSPSAAEYISAHEAASSSTPTNLQQYYVITPLPEKLDTLFGFLKTHLKAKILVFASSSKQIRFMFETFKTLHPGIPLMHLHGRQKQTARIEVTDRFAESRNACLFCTDIAARGLDFPSVEWVVQLDAPEDAETYIHRVGRTARFDSAGRALLFVTPSEEKGMQARLEAKKVPIEKITIKESKKRSIRADLQALCFKNPETKYLAQRAFISYCKSIFIQKDKTVFKLEDLPVEEFAESLGLPGAPRIKFLSSQKSKLLKNASQQDFSDSQNEDASGDEVKSNVKGTVRTKYDRMFERQNQNVLSQHYLNMVKDENNTARNAVEDDDDGFMSVKRRDHELSDSNASEDETGQGESDRRSVPAQEIDGMRPAQEIDGAHASRRQAKAALSKKAMLKYKSNPTKLLFDDDGNPHAIYEFENEEEFRKHGEAEEQKAEFITREEQRMRDVDVVDKAIAKEKRQEKKRKRRERELLTDEDNMSEEYDEEESGGSEYDDVRISGGKRKKWFEEEGQAKRSKANVIKIAQPTSLDDLEALSLSLLNK</sequence>
<dbReference type="CDD" id="cd17941">
    <property type="entry name" value="DEADc_DDX10"/>
    <property type="match status" value="1"/>
</dbReference>
<feature type="domain" description="DEAD-box RNA helicase Q" evidence="16">
    <location>
        <begin position="47"/>
        <end position="75"/>
    </location>
</feature>
<evidence type="ECO:0000256" key="10">
    <source>
        <dbReference type="PROSITE-ProRule" id="PRU00552"/>
    </source>
</evidence>
<protein>
    <recommendedName>
        <fullName evidence="12">ATP-dependent RNA helicase</fullName>
        <ecNumber evidence="12">3.6.4.13</ecNumber>
    </recommendedName>
</protein>
<dbReference type="InterPro" id="IPR000629">
    <property type="entry name" value="RNA-helicase_DEAD-box_CS"/>
</dbReference>
<evidence type="ECO:0000256" key="13">
    <source>
        <dbReference type="SAM" id="MobiDB-lite"/>
    </source>
</evidence>
<dbReference type="Gene3D" id="3.40.50.300">
    <property type="entry name" value="P-loop containing nucleotide triphosphate hydrolases"/>
    <property type="match status" value="2"/>
</dbReference>
<comment type="caution">
    <text evidence="17">The sequence shown here is derived from an EMBL/GenBank/DDBJ whole genome shotgun (WGS) entry which is preliminary data.</text>
</comment>
<feature type="compositionally biased region" description="Basic and acidic residues" evidence="13">
    <location>
        <begin position="665"/>
        <end position="681"/>
    </location>
</feature>